<accession>A0ABQ4M3V1</accession>
<evidence type="ECO:0000256" key="1">
    <source>
        <dbReference type="SAM" id="Phobius"/>
    </source>
</evidence>
<name>A0ABQ4M3V1_9BACL</name>
<dbReference type="InterPro" id="IPR014794">
    <property type="entry name" value="DUF1779"/>
</dbReference>
<gene>
    <name evidence="2" type="ORF">J21TS3_50280</name>
</gene>
<dbReference type="RefSeq" id="WP_212952771.1">
    <property type="nucleotide sequence ID" value="NZ_BORW01000051.1"/>
</dbReference>
<evidence type="ECO:0000313" key="3">
    <source>
        <dbReference type="Proteomes" id="UP000680638"/>
    </source>
</evidence>
<dbReference type="SUPFAM" id="SSF143842">
    <property type="entry name" value="YwmB-like"/>
    <property type="match status" value="1"/>
</dbReference>
<protein>
    <recommendedName>
        <fullName evidence="4">TATA-box binding protein</fullName>
    </recommendedName>
</protein>
<reference evidence="2 3" key="1">
    <citation type="submission" date="2021-03" db="EMBL/GenBank/DDBJ databases">
        <title>Antimicrobial resistance genes in bacteria isolated from Japanese honey, and their potential for conferring macrolide and lincosamide resistance in the American foulbrood pathogen Paenibacillus larvae.</title>
        <authorList>
            <person name="Okamoto M."/>
            <person name="Kumagai M."/>
            <person name="Kanamori H."/>
            <person name="Takamatsu D."/>
        </authorList>
    </citation>
    <scope>NUCLEOTIDE SEQUENCE [LARGE SCALE GENOMIC DNA]</scope>
    <source>
        <strain evidence="2 3">J21TS3</strain>
    </source>
</reference>
<proteinExistence type="predicted"/>
<keyword evidence="1" id="KW-0812">Transmembrane</keyword>
<dbReference type="EMBL" id="BORW01000051">
    <property type="protein sequence ID" value="GIO70207.1"/>
    <property type="molecule type" value="Genomic_DNA"/>
</dbReference>
<evidence type="ECO:0000313" key="2">
    <source>
        <dbReference type="EMBL" id="GIO70207.1"/>
    </source>
</evidence>
<sequence>MKTAAKWGAFGLAGMVLLGIMYFQFWNSLTKVQAAADQSELRTLFNLGRQMVKEPQRVVIKWQGTWEGSGDAEAAAQHLSRSLQLPSVKEVEENGHTTYRAIGEKDAVNVRFNWQEISGDQSYVIIQLEAQTPQQWDSLADLQAKFGEKMRDAGIDAKWNAALQGHVDDRTEAADTMNRIEGRLKGILDAVPKETYQDETTVSNAYQVPSLKTRVRSGDTWLNMQVAVHEDDVRGTNRVTIGLPVITIEY</sequence>
<dbReference type="InterPro" id="IPR036209">
    <property type="entry name" value="YwmB-like_sf"/>
</dbReference>
<dbReference type="Proteomes" id="UP000680638">
    <property type="component" value="Unassembled WGS sequence"/>
</dbReference>
<organism evidence="2 3">
    <name type="scientific">Paenibacillus cookii</name>
    <dbReference type="NCBI Taxonomy" id="157839"/>
    <lineage>
        <taxon>Bacteria</taxon>
        <taxon>Bacillati</taxon>
        <taxon>Bacillota</taxon>
        <taxon>Bacilli</taxon>
        <taxon>Bacillales</taxon>
        <taxon>Paenibacillaceae</taxon>
        <taxon>Paenibacillus</taxon>
    </lineage>
</organism>
<evidence type="ECO:0008006" key="4">
    <source>
        <dbReference type="Google" id="ProtNLM"/>
    </source>
</evidence>
<keyword evidence="3" id="KW-1185">Reference proteome</keyword>
<dbReference type="Pfam" id="PF08680">
    <property type="entry name" value="DUF1779"/>
    <property type="match status" value="1"/>
</dbReference>
<comment type="caution">
    <text evidence="2">The sequence shown here is derived from an EMBL/GenBank/DDBJ whole genome shotgun (WGS) entry which is preliminary data.</text>
</comment>
<feature type="transmembrane region" description="Helical" evidence="1">
    <location>
        <begin position="7"/>
        <end position="26"/>
    </location>
</feature>
<dbReference type="Gene3D" id="3.30.360.40">
    <property type="entry name" value="YwmB-like"/>
    <property type="match status" value="1"/>
</dbReference>
<keyword evidence="1" id="KW-0472">Membrane</keyword>
<keyword evidence="1" id="KW-1133">Transmembrane helix</keyword>